<dbReference type="GO" id="GO:0031123">
    <property type="term" value="P:RNA 3'-end processing"/>
    <property type="evidence" value="ECO:0007669"/>
    <property type="project" value="UniProtKB-ARBA"/>
</dbReference>
<sequence length="293" mass="33386">MVDVIPAVSRLTNRVFRILGCNPGIMTLQGTNTYLLGTGKNRILIDAGDKDVPEYQTNLSKVLKSEQANIEHIIVTHWHHDHIGGVEDLYGSIAGKPKVWKHMRSEEDDPDELPTNVPINWLSDGQEFKVEGATVKVHHTPGHTTDHVVLTLIEEDTLFSGDCILGEGTAVFEDLYTYMKSLDKIRDLYPKVIYPGHGNIVEKPIDKIKYYIEHRNKREEQILKTLKSNKDLQLNAMELVKLIYTDTPEHLWTAAAYNVNHHLTKLTKEKKVHCTSVDGELKWQHLDKLESNL</sequence>
<comment type="similarity">
    <text evidence="1">Belongs to the metallo-beta-lactamase superfamily. Glyoxalase II family.</text>
</comment>
<dbReference type="PANTHER" id="PTHR23131:SF0">
    <property type="entry name" value="ENDORIBONUCLEASE LACTB2"/>
    <property type="match status" value="1"/>
</dbReference>
<dbReference type="InterPro" id="IPR036866">
    <property type="entry name" value="RibonucZ/Hydroxyglut_hydro"/>
</dbReference>
<evidence type="ECO:0000256" key="3">
    <source>
        <dbReference type="ARBA" id="ARBA00022801"/>
    </source>
</evidence>
<reference evidence="7" key="1">
    <citation type="submission" date="2023-03" db="EMBL/GenBank/DDBJ databases">
        <title>Chromosome-level genomes of two armyworms, Mythimna separata and Mythimna loreyi, provide insights into the biosynthesis and reception of sex pheromones.</title>
        <authorList>
            <person name="Zhao H."/>
        </authorList>
    </citation>
    <scope>NUCLEOTIDE SEQUENCE</scope>
    <source>
        <strain evidence="7">BeijingLab</strain>
        <tissue evidence="7">Pupa</tissue>
    </source>
</reference>
<dbReference type="GO" id="GO:0004521">
    <property type="term" value="F:RNA endonuclease activity"/>
    <property type="evidence" value="ECO:0007669"/>
    <property type="project" value="TreeGrafter"/>
</dbReference>
<dbReference type="InterPro" id="IPR001279">
    <property type="entry name" value="Metallo-B-lactamas"/>
</dbReference>
<evidence type="ECO:0000313" key="7">
    <source>
        <dbReference type="EMBL" id="KAJ8726127.1"/>
    </source>
</evidence>
<keyword evidence="2" id="KW-0479">Metal-binding</keyword>
<evidence type="ECO:0000256" key="1">
    <source>
        <dbReference type="ARBA" id="ARBA00006759"/>
    </source>
</evidence>
<dbReference type="InterPro" id="IPR047921">
    <property type="entry name" value="LACTB2-like_MBL-fold"/>
</dbReference>
<dbReference type="InterPro" id="IPR050662">
    <property type="entry name" value="Sec-metab_biosynth-thioest"/>
</dbReference>
<dbReference type="FunFam" id="1.10.10.10:FF:000328">
    <property type="entry name" value="Lactamase beta 2"/>
    <property type="match status" value="1"/>
</dbReference>
<dbReference type="GO" id="GO:0016787">
    <property type="term" value="F:hydrolase activity"/>
    <property type="evidence" value="ECO:0007669"/>
    <property type="project" value="UniProtKB-KW"/>
</dbReference>
<dbReference type="AlphaFoldDB" id="A0AAD7YRX2"/>
<evidence type="ECO:0000313" key="8">
    <source>
        <dbReference type="Proteomes" id="UP001231518"/>
    </source>
</evidence>
<keyword evidence="4" id="KW-0862">Zinc</keyword>
<keyword evidence="3" id="KW-0378">Hydrolase</keyword>
<organism evidence="7 8">
    <name type="scientific">Mythimna separata</name>
    <name type="common">Oriental armyworm</name>
    <name type="synonym">Pseudaletia separata</name>
    <dbReference type="NCBI Taxonomy" id="271217"/>
    <lineage>
        <taxon>Eukaryota</taxon>
        <taxon>Metazoa</taxon>
        <taxon>Ecdysozoa</taxon>
        <taxon>Arthropoda</taxon>
        <taxon>Hexapoda</taxon>
        <taxon>Insecta</taxon>
        <taxon>Pterygota</taxon>
        <taxon>Neoptera</taxon>
        <taxon>Endopterygota</taxon>
        <taxon>Lepidoptera</taxon>
        <taxon>Glossata</taxon>
        <taxon>Ditrysia</taxon>
        <taxon>Noctuoidea</taxon>
        <taxon>Noctuidae</taxon>
        <taxon>Noctuinae</taxon>
        <taxon>Hadenini</taxon>
        <taxon>Mythimna</taxon>
    </lineage>
</organism>
<evidence type="ECO:0000256" key="5">
    <source>
        <dbReference type="ARBA" id="ARBA00069358"/>
    </source>
</evidence>
<gene>
    <name evidence="7" type="ORF">PYW07_000825</name>
</gene>
<dbReference type="InterPro" id="IPR036388">
    <property type="entry name" value="WH-like_DNA-bd_sf"/>
</dbReference>
<dbReference type="SUPFAM" id="SSF56281">
    <property type="entry name" value="Metallo-hydrolase/oxidoreductase"/>
    <property type="match status" value="1"/>
</dbReference>
<name>A0AAD7YRX2_MYTSE</name>
<dbReference type="GO" id="GO:0003727">
    <property type="term" value="F:single-stranded RNA binding"/>
    <property type="evidence" value="ECO:0007669"/>
    <property type="project" value="TreeGrafter"/>
</dbReference>
<comment type="caution">
    <text evidence="7">The sequence shown here is derived from an EMBL/GenBank/DDBJ whole genome shotgun (WGS) entry which is preliminary data.</text>
</comment>
<keyword evidence="8" id="KW-1185">Reference proteome</keyword>
<dbReference type="GO" id="GO:0046872">
    <property type="term" value="F:metal ion binding"/>
    <property type="evidence" value="ECO:0007669"/>
    <property type="project" value="UniProtKB-KW"/>
</dbReference>
<dbReference type="CDD" id="cd07722">
    <property type="entry name" value="LACTB2-like_MBL-fold"/>
    <property type="match status" value="1"/>
</dbReference>
<proteinExistence type="inferred from homology"/>
<evidence type="ECO:0000256" key="4">
    <source>
        <dbReference type="ARBA" id="ARBA00022833"/>
    </source>
</evidence>
<dbReference type="Gene3D" id="3.60.15.10">
    <property type="entry name" value="Ribonuclease Z/Hydroxyacylglutathione hydrolase-like"/>
    <property type="match status" value="1"/>
</dbReference>
<accession>A0AAD7YRX2</accession>
<dbReference type="Pfam" id="PF17778">
    <property type="entry name" value="WHD_BLACT"/>
    <property type="match status" value="1"/>
</dbReference>
<dbReference type="InterPro" id="IPR041516">
    <property type="entry name" value="LACTB2_WH"/>
</dbReference>
<dbReference type="Gene3D" id="1.10.10.10">
    <property type="entry name" value="Winged helix-like DNA-binding domain superfamily/Winged helix DNA-binding domain"/>
    <property type="match status" value="1"/>
</dbReference>
<dbReference type="GO" id="GO:0005759">
    <property type="term" value="C:mitochondrial matrix"/>
    <property type="evidence" value="ECO:0007669"/>
    <property type="project" value="TreeGrafter"/>
</dbReference>
<dbReference type="Pfam" id="PF00753">
    <property type="entry name" value="Lactamase_B"/>
    <property type="match status" value="1"/>
</dbReference>
<dbReference type="Proteomes" id="UP001231518">
    <property type="component" value="Chromosome 10"/>
</dbReference>
<feature type="domain" description="Metallo-beta-lactamase" evidence="6">
    <location>
        <begin position="30"/>
        <end position="197"/>
    </location>
</feature>
<evidence type="ECO:0000259" key="6">
    <source>
        <dbReference type="SMART" id="SM00849"/>
    </source>
</evidence>
<dbReference type="PANTHER" id="PTHR23131">
    <property type="entry name" value="ENDORIBONUCLEASE LACTB2"/>
    <property type="match status" value="1"/>
</dbReference>
<evidence type="ECO:0000256" key="2">
    <source>
        <dbReference type="ARBA" id="ARBA00022723"/>
    </source>
</evidence>
<dbReference type="SMART" id="SM00849">
    <property type="entry name" value="Lactamase_B"/>
    <property type="match status" value="1"/>
</dbReference>
<protein>
    <recommendedName>
        <fullName evidence="5">Beta-lactamase-like protein 2 homolog</fullName>
    </recommendedName>
</protein>
<dbReference type="EMBL" id="JARGEI010000009">
    <property type="protein sequence ID" value="KAJ8726127.1"/>
    <property type="molecule type" value="Genomic_DNA"/>
</dbReference>
<dbReference type="FunFam" id="3.60.15.10:FF:000017">
    <property type="entry name" value="Lactamase beta 2"/>
    <property type="match status" value="1"/>
</dbReference>